<protein>
    <submittedName>
        <fullName evidence="1">Uncharacterized protein</fullName>
    </submittedName>
</protein>
<reference evidence="1 2" key="1">
    <citation type="journal article" date="2021" name="Hortic Res">
        <title>High-quality reference genome and annotation aids understanding of berry development for evergreen blueberry (Vaccinium darrowii).</title>
        <authorList>
            <person name="Yu J."/>
            <person name="Hulse-Kemp A.M."/>
            <person name="Babiker E."/>
            <person name="Staton M."/>
        </authorList>
    </citation>
    <scope>NUCLEOTIDE SEQUENCE [LARGE SCALE GENOMIC DNA]</scope>
    <source>
        <strain evidence="2">cv. NJ 8807/NJ 8810</strain>
        <tissue evidence="1">Young leaf</tissue>
    </source>
</reference>
<gene>
    <name evidence="1" type="ORF">Vadar_019140</name>
</gene>
<sequence>MMMQPLPTVKNVYSLLCEEEKQRGLVEHKSIDQTHAMNVKTHPHFKQQGADTQRHTDPRPRTSSSSKSQGSRKPLLCTYCDGTTHTVERCYYLTGFPIGHKLHGKDVKPPNRNRAIAANQTRTEPSHVSTKPAHPSDPSIQFTSEELSQIKAVSRNGKNPPCANYAEPINSSPDPSLNLHPPTTSPISPSQFSYDNSSLSPDIFSSPFHLPSPPISSPNPTPPAPVLRHSIGYADHQCSYVTFIVAKLVHLLAFQLQARHPLLGKVHDIL</sequence>
<proteinExistence type="predicted"/>
<keyword evidence="2" id="KW-1185">Reference proteome</keyword>
<dbReference type="EMBL" id="CM037157">
    <property type="protein sequence ID" value="KAH7849529.1"/>
    <property type="molecule type" value="Genomic_DNA"/>
</dbReference>
<accession>A0ACB7Y9A1</accession>
<organism evidence="1 2">
    <name type="scientific">Vaccinium darrowii</name>
    <dbReference type="NCBI Taxonomy" id="229202"/>
    <lineage>
        <taxon>Eukaryota</taxon>
        <taxon>Viridiplantae</taxon>
        <taxon>Streptophyta</taxon>
        <taxon>Embryophyta</taxon>
        <taxon>Tracheophyta</taxon>
        <taxon>Spermatophyta</taxon>
        <taxon>Magnoliopsida</taxon>
        <taxon>eudicotyledons</taxon>
        <taxon>Gunneridae</taxon>
        <taxon>Pentapetalae</taxon>
        <taxon>asterids</taxon>
        <taxon>Ericales</taxon>
        <taxon>Ericaceae</taxon>
        <taxon>Vaccinioideae</taxon>
        <taxon>Vaccinieae</taxon>
        <taxon>Vaccinium</taxon>
    </lineage>
</organism>
<evidence type="ECO:0000313" key="1">
    <source>
        <dbReference type="EMBL" id="KAH7849529.1"/>
    </source>
</evidence>
<evidence type="ECO:0000313" key="2">
    <source>
        <dbReference type="Proteomes" id="UP000828048"/>
    </source>
</evidence>
<name>A0ACB7Y9A1_9ERIC</name>
<dbReference type="Proteomes" id="UP000828048">
    <property type="component" value="Chromosome 7"/>
</dbReference>
<comment type="caution">
    <text evidence="1">The sequence shown here is derived from an EMBL/GenBank/DDBJ whole genome shotgun (WGS) entry which is preliminary data.</text>
</comment>